<dbReference type="Proteomes" id="UP000292408">
    <property type="component" value="Unassembled WGS sequence"/>
</dbReference>
<name>A0A4Q7TFV1_9MICO</name>
<comment type="caution">
    <text evidence="1">The sequence shown here is derived from an EMBL/GenBank/DDBJ whole genome shotgun (WGS) entry which is preliminary data.</text>
</comment>
<accession>A0A4Q7TFV1</accession>
<reference evidence="1 2" key="1">
    <citation type="journal article" date="2015" name="Stand. Genomic Sci.">
        <title>Genomic Encyclopedia of Bacterial and Archaeal Type Strains, Phase III: the genomes of soil and plant-associated and newly described type strains.</title>
        <authorList>
            <person name="Whitman W.B."/>
            <person name="Woyke T."/>
            <person name="Klenk H.P."/>
            <person name="Zhou Y."/>
            <person name="Lilburn T.G."/>
            <person name="Beck B.J."/>
            <person name="De Vos P."/>
            <person name="Vandamme P."/>
            <person name="Eisen J.A."/>
            <person name="Garrity G."/>
            <person name="Hugenholtz P."/>
            <person name="Kyrpides N.C."/>
        </authorList>
    </citation>
    <scope>NUCLEOTIDE SEQUENCE [LARGE SCALE GENOMIC DNA]</scope>
    <source>
        <strain evidence="1 2">AC4r</strain>
    </source>
</reference>
<gene>
    <name evidence="1" type="ORF">EV140_1949</name>
</gene>
<evidence type="ECO:0000313" key="2">
    <source>
        <dbReference type="Proteomes" id="UP000292408"/>
    </source>
</evidence>
<proteinExistence type="predicted"/>
<sequence>MTASAATGLAVSIFRGDLATLRPTYTNEADLQRAIADHLTNRGYTVQREVELSGADRIDIYLPVLRFGIEVKINGNLSQVQRQLTRYAASPAIDALILVTTRARHSRLPHTINDVPVAVHSLIVAGL</sequence>
<dbReference type="OrthoDB" id="5119168at2"/>
<keyword evidence="2" id="KW-1185">Reference proteome</keyword>
<protein>
    <submittedName>
        <fullName evidence="1">Uncharacterized protein</fullName>
    </submittedName>
</protein>
<dbReference type="RefSeq" id="WP_130283392.1">
    <property type="nucleotide sequence ID" value="NZ_SGXT01000016.1"/>
</dbReference>
<evidence type="ECO:0000313" key="1">
    <source>
        <dbReference type="EMBL" id="RZT59344.1"/>
    </source>
</evidence>
<dbReference type="EMBL" id="SGXT01000016">
    <property type="protein sequence ID" value="RZT59344.1"/>
    <property type="molecule type" value="Genomic_DNA"/>
</dbReference>
<organism evidence="1 2">
    <name type="scientific">Microcella alkaliphila</name>
    <dbReference type="NCBI Taxonomy" id="279828"/>
    <lineage>
        <taxon>Bacteria</taxon>
        <taxon>Bacillati</taxon>
        <taxon>Actinomycetota</taxon>
        <taxon>Actinomycetes</taxon>
        <taxon>Micrococcales</taxon>
        <taxon>Microbacteriaceae</taxon>
        <taxon>Microcella</taxon>
    </lineage>
</organism>
<dbReference type="AlphaFoldDB" id="A0A4Q7TFV1"/>